<accession>K0IDA2</accession>
<dbReference type="Proteomes" id="UP000008037">
    <property type="component" value="Chromosome"/>
</dbReference>
<organism evidence="1 2">
    <name type="scientific">Nitrososphaera gargensis (strain Ga9.2)</name>
    <dbReference type="NCBI Taxonomy" id="1237085"/>
    <lineage>
        <taxon>Archaea</taxon>
        <taxon>Nitrososphaerota</taxon>
        <taxon>Nitrososphaeria</taxon>
        <taxon>Nitrososphaerales</taxon>
        <taxon>Nitrososphaeraceae</taxon>
        <taxon>Nitrososphaera</taxon>
    </lineage>
</organism>
<dbReference type="BioCyc" id="CNIT1237085:G1324-695-MONOMER"/>
<dbReference type="KEGG" id="nga:Ngar_c06970"/>
<proteinExistence type="predicted"/>
<evidence type="ECO:0000313" key="2">
    <source>
        <dbReference type="Proteomes" id="UP000008037"/>
    </source>
</evidence>
<dbReference type="GeneID" id="68748928"/>
<dbReference type="HOGENOM" id="CLU_2519871_0_0_2"/>
<dbReference type="EMBL" id="CP002408">
    <property type="protein sequence ID" value="AFU57640.1"/>
    <property type="molecule type" value="Genomic_DNA"/>
</dbReference>
<dbReference type="InParanoid" id="K0IDA2"/>
<name>K0IDA2_NITGG</name>
<protein>
    <submittedName>
        <fullName evidence="1">Uncharacterized protein</fullName>
    </submittedName>
</protein>
<keyword evidence="2" id="KW-1185">Reference proteome</keyword>
<evidence type="ECO:0000313" key="1">
    <source>
        <dbReference type="EMBL" id="AFU57640.1"/>
    </source>
</evidence>
<dbReference type="RefSeq" id="WP_015018186.1">
    <property type="nucleotide sequence ID" value="NC_018719.1"/>
</dbReference>
<reference evidence="1 2" key="1">
    <citation type="journal article" date="2012" name="Environ. Microbiol.">
        <title>The genome of the ammonia-oxidizing Candidatus Nitrososphaera gargensis: insights into metabolic versatility and environmental adaptations.</title>
        <authorList>
            <person name="Spang A."/>
            <person name="Poehlein A."/>
            <person name="Offre P."/>
            <person name="Zumbragel S."/>
            <person name="Haider S."/>
            <person name="Rychlik N."/>
            <person name="Nowka B."/>
            <person name="Schmeisser C."/>
            <person name="Lebedeva E.V."/>
            <person name="Rattei T."/>
            <person name="Bohm C."/>
            <person name="Schmid M."/>
            <person name="Galushko A."/>
            <person name="Hatzenpichler R."/>
            <person name="Weinmaier T."/>
            <person name="Daniel R."/>
            <person name="Schleper C."/>
            <person name="Spieck E."/>
            <person name="Streit W."/>
            <person name="Wagner M."/>
        </authorList>
    </citation>
    <scope>NUCLEOTIDE SEQUENCE [LARGE SCALE GENOMIC DNA]</scope>
    <source>
        <strain evidence="2">Ga9.2</strain>
    </source>
</reference>
<dbReference type="AlphaFoldDB" id="K0IDA2"/>
<sequence>MLKATGPWTLKPYQYHNYIFWPWITGIEMLARSRFARVEECNLLLTTLTSESKLNMHTFYEWVDPIKGEGNGAFHSEQGFLPSE</sequence>
<gene>
    <name evidence="1" type="ordered locus">Ngar_c06970</name>
</gene>